<evidence type="ECO:0000259" key="2">
    <source>
        <dbReference type="Pfam" id="PF26034"/>
    </source>
</evidence>
<evidence type="ECO:0008006" key="5">
    <source>
        <dbReference type="Google" id="ProtNLM"/>
    </source>
</evidence>
<dbReference type="InterPro" id="IPR042344">
    <property type="entry name" value="ZCCHC14"/>
</dbReference>
<dbReference type="EMBL" id="JAPXFL010000002">
    <property type="protein sequence ID" value="KAK9509851.1"/>
    <property type="molecule type" value="Genomic_DNA"/>
</dbReference>
<dbReference type="PANTHER" id="PTHR16195">
    <property type="entry name" value="ZINC FINGER CCHC DOMAIN CONTAINING PROTEIN"/>
    <property type="match status" value="1"/>
</dbReference>
<proteinExistence type="predicted"/>
<name>A0AAW1DGA0_9HEMI</name>
<organism evidence="3 4">
    <name type="scientific">Rhynocoris fuscipes</name>
    <dbReference type="NCBI Taxonomy" id="488301"/>
    <lineage>
        <taxon>Eukaryota</taxon>
        <taxon>Metazoa</taxon>
        <taxon>Ecdysozoa</taxon>
        <taxon>Arthropoda</taxon>
        <taxon>Hexapoda</taxon>
        <taxon>Insecta</taxon>
        <taxon>Pterygota</taxon>
        <taxon>Neoptera</taxon>
        <taxon>Paraneoptera</taxon>
        <taxon>Hemiptera</taxon>
        <taxon>Heteroptera</taxon>
        <taxon>Panheteroptera</taxon>
        <taxon>Cimicomorpha</taxon>
        <taxon>Reduviidae</taxon>
        <taxon>Harpactorinae</taxon>
        <taxon>Harpactorini</taxon>
        <taxon>Rhynocoris</taxon>
    </lineage>
</organism>
<evidence type="ECO:0000313" key="4">
    <source>
        <dbReference type="Proteomes" id="UP001461498"/>
    </source>
</evidence>
<feature type="domain" description="SMAUG/ZCCHC2-like PHAT" evidence="2">
    <location>
        <begin position="54"/>
        <end position="160"/>
    </location>
</feature>
<evidence type="ECO:0000259" key="1">
    <source>
        <dbReference type="Pfam" id="PF25479"/>
    </source>
</evidence>
<sequence length="222" mass="25224">MVFKRDEVLTWFKGLKSYKRTDVMCSLLNLCLPFELRFLGTCLEHLGKRDFHELRQSENEANSVSELNSPDLQCLTSQQVRTKLAVYVSLLYSCNYTCSNSIYKILTKSEDIHSLLQTAADDTALDELLLIYTLAINHPAFSFEQKLTLEKIFSQLLEEERIIRQSNGRNSKTYSSPMDPIHDKSPQLQGYSTCIPLEDAHIIGVPSPSQIPMAQPTSHHPG</sequence>
<gene>
    <name evidence="3" type="ORF">O3M35_004752</name>
</gene>
<comment type="caution">
    <text evidence="3">The sequence shown here is derived from an EMBL/GenBank/DDBJ whole genome shotgun (WGS) entry which is preliminary data.</text>
</comment>
<accession>A0AAW1DGA0</accession>
<protein>
    <recommendedName>
        <fullName evidence="5">Zinc finger CCHC domain-containing protein 2</fullName>
    </recommendedName>
</protein>
<reference evidence="3 4" key="1">
    <citation type="submission" date="2022-12" db="EMBL/GenBank/DDBJ databases">
        <title>Chromosome-level genome assembly of true bugs.</title>
        <authorList>
            <person name="Ma L."/>
            <person name="Li H."/>
        </authorList>
    </citation>
    <scope>NUCLEOTIDE SEQUENCE [LARGE SCALE GENOMIC DNA]</scope>
    <source>
        <strain evidence="3">Lab_2022b</strain>
    </source>
</reference>
<dbReference type="PANTHER" id="PTHR16195:SF16">
    <property type="entry name" value="ZINC FINGER CCHC DOMAIN-CONTAINING PROTEIN 14"/>
    <property type="match status" value="1"/>
</dbReference>
<keyword evidence="4" id="KW-1185">Reference proteome</keyword>
<feature type="domain" description="RNA-binding protein vts1-like alpha-helical" evidence="1">
    <location>
        <begin position="6"/>
        <end position="49"/>
    </location>
</feature>
<dbReference type="InterPro" id="IPR057327">
    <property type="entry name" value="Vts1_dom"/>
</dbReference>
<dbReference type="Pfam" id="PF25479">
    <property type="entry name" value="Vts1"/>
    <property type="match status" value="1"/>
</dbReference>
<evidence type="ECO:0000313" key="3">
    <source>
        <dbReference type="EMBL" id="KAK9509851.1"/>
    </source>
</evidence>
<dbReference type="InterPro" id="IPR058599">
    <property type="entry name" value="PHAT_Smg/ZCCHC2-like"/>
</dbReference>
<dbReference type="Proteomes" id="UP001461498">
    <property type="component" value="Unassembled WGS sequence"/>
</dbReference>
<dbReference type="AlphaFoldDB" id="A0AAW1DGA0"/>
<dbReference type="Pfam" id="PF26034">
    <property type="entry name" value="PHAT_SMAUG"/>
    <property type="match status" value="1"/>
</dbReference>